<keyword evidence="5" id="KW-0378">Hydrolase</keyword>
<dbReference type="PANTHER" id="PTHR30582">
    <property type="entry name" value="L,D-TRANSPEPTIDASE"/>
    <property type="match status" value="1"/>
</dbReference>
<evidence type="ECO:0000313" key="14">
    <source>
        <dbReference type="Proteomes" id="UP000249453"/>
    </source>
</evidence>
<dbReference type="GO" id="GO:0008360">
    <property type="term" value="P:regulation of cell shape"/>
    <property type="evidence" value="ECO:0007669"/>
    <property type="project" value="UniProtKB-UniRule"/>
</dbReference>
<evidence type="ECO:0000256" key="5">
    <source>
        <dbReference type="ARBA" id="ARBA00022801"/>
    </source>
</evidence>
<feature type="region of interest" description="Disordered" evidence="10">
    <location>
        <begin position="54"/>
        <end position="106"/>
    </location>
</feature>
<evidence type="ECO:0000313" key="13">
    <source>
        <dbReference type="EMBL" id="RAK31092.1"/>
    </source>
</evidence>
<dbReference type="GO" id="GO:0016757">
    <property type="term" value="F:glycosyltransferase activity"/>
    <property type="evidence" value="ECO:0007669"/>
    <property type="project" value="UniProtKB-KW"/>
</dbReference>
<dbReference type="Pfam" id="PF03734">
    <property type="entry name" value="YkuD"/>
    <property type="match status" value="1"/>
</dbReference>
<dbReference type="GO" id="GO:0018104">
    <property type="term" value="P:peptidoglycan-protein cross-linking"/>
    <property type="evidence" value="ECO:0007669"/>
    <property type="project" value="TreeGrafter"/>
</dbReference>
<dbReference type="EMBL" id="QLMK01000003">
    <property type="protein sequence ID" value="RAK31092.1"/>
    <property type="molecule type" value="Genomic_DNA"/>
</dbReference>
<dbReference type="InterPro" id="IPR050979">
    <property type="entry name" value="LD-transpeptidase"/>
</dbReference>
<sequence length="260" mass="28854">MKPRHLLLIGSIAAILVSAVSTSMAFANDRYANQPPVKVSSDVAAPWLAQLLSGRPFSPKPKTEETQKSKATRQKTTPNAAAKPRYQKAAQQRPAANPAKTVRKQQRSMDPIYLPQTVSYSGPEKPGTIVIDTANRFLYHVEANGKARRYGVGIGRDGFGWKGTQTVSRKAKWPTWTPPKAMRERERRKGRILPVQMKGGINNPLGARALYLGSTLYRIHGTNQPWTIGKAMSSGCFRMRNEDVTELYERVAVGTRVVVR</sequence>
<evidence type="ECO:0000256" key="1">
    <source>
        <dbReference type="ARBA" id="ARBA00004752"/>
    </source>
</evidence>
<evidence type="ECO:0000256" key="10">
    <source>
        <dbReference type="SAM" id="MobiDB-lite"/>
    </source>
</evidence>
<dbReference type="PANTHER" id="PTHR30582:SF24">
    <property type="entry name" value="L,D-TRANSPEPTIDASE ERFK_SRFK-RELATED"/>
    <property type="match status" value="1"/>
</dbReference>
<evidence type="ECO:0000256" key="3">
    <source>
        <dbReference type="ARBA" id="ARBA00022676"/>
    </source>
</evidence>
<keyword evidence="3" id="KW-0328">Glycosyltransferase</keyword>
<keyword evidence="6 9" id="KW-0133">Cell shape</keyword>
<dbReference type="AlphaFoldDB" id="A0A364JWT2"/>
<keyword evidence="14" id="KW-1185">Reference proteome</keyword>
<keyword evidence="4" id="KW-0808">Transferase</keyword>
<evidence type="ECO:0000256" key="9">
    <source>
        <dbReference type="PROSITE-ProRule" id="PRU01373"/>
    </source>
</evidence>
<accession>A0A364JWT2</accession>
<comment type="pathway">
    <text evidence="1 9">Cell wall biogenesis; peptidoglycan biosynthesis.</text>
</comment>
<reference evidence="13 14" key="1">
    <citation type="submission" date="2018-06" db="EMBL/GenBank/DDBJ databases">
        <title>Genomic Encyclopedia of Type Strains, Phase IV (KMG-IV): sequencing the most valuable type-strain genomes for metagenomic binning, comparative biology and taxonomic classification.</title>
        <authorList>
            <person name="Goeker M."/>
        </authorList>
    </citation>
    <scope>NUCLEOTIDE SEQUENCE [LARGE SCALE GENOMIC DNA]</scope>
    <source>
        <strain evidence="13 14">DSM 26720</strain>
    </source>
</reference>
<feature type="domain" description="L,D-TPase catalytic" evidence="12">
    <location>
        <begin position="127"/>
        <end position="260"/>
    </location>
</feature>
<evidence type="ECO:0000256" key="8">
    <source>
        <dbReference type="ARBA" id="ARBA00023316"/>
    </source>
</evidence>
<evidence type="ECO:0000256" key="4">
    <source>
        <dbReference type="ARBA" id="ARBA00022679"/>
    </source>
</evidence>
<feature type="active site" description="Nucleophile" evidence="9">
    <location>
        <position position="236"/>
    </location>
</feature>
<feature type="signal peptide" evidence="11">
    <location>
        <begin position="1"/>
        <end position="27"/>
    </location>
</feature>
<dbReference type="RefSeq" id="WP_111574847.1">
    <property type="nucleotide sequence ID" value="NZ_JBHEEY010000002.1"/>
</dbReference>
<dbReference type="CDD" id="cd16913">
    <property type="entry name" value="YkuD_like"/>
    <property type="match status" value="1"/>
</dbReference>
<dbReference type="PROSITE" id="PS52029">
    <property type="entry name" value="LD_TPASE"/>
    <property type="match status" value="1"/>
</dbReference>
<comment type="similarity">
    <text evidence="2">Belongs to the YkuD family.</text>
</comment>
<keyword evidence="8 9" id="KW-0961">Cell wall biogenesis/degradation</keyword>
<evidence type="ECO:0000259" key="12">
    <source>
        <dbReference type="PROSITE" id="PS52029"/>
    </source>
</evidence>
<dbReference type="GO" id="GO:0005576">
    <property type="term" value="C:extracellular region"/>
    <property type="evidence" value="ECO:0007669"/>
    <property type="project" value="TreeGrafter"/>
</dbReference>
<dbReference type="Proteomes" id="UP000249453">
    <property type="component" value="Unassembled WGS sequence"/>
</dbReference>
<evidence type="ECO:0000256" key="7">
    <source>
        <dbReference type="ARBA" id="ARBA00022984"/>
    </source>
</evidence>
<dbReference type="GO" id="GO:0071972">
    <property type="term" value="F:peptidoglycan L,D-transpeptidase activity"/>
    <property type="evidence" value="ECO:0007669"/>
    <property type="project" value="TreeGrafter"/>
</dbReference>
<dbReference type="FunFam" id="2.40.440.10:FF:000002">
    <property type="entry name" value="L,D-transpeptidase ErfK/SrfK"/>
    <property type="match status" value="1"/>
</dbReference>
<dbReference type="Gene3D" id="2.40.440.10">
    <property type="entry name" value="L,D-transpeptidase catalytic domain-like"/>
    <property type="match status" value="1"/>
</dbReference>
<keyword evidence="7 9" id="KW-0573">Peptidoglycan synthesis</keyword>
<organism evidence="13 14">
    <name type="scientific">Falsochrobactrum ovis</name>
    <dbReference type="NCBI Taxonomy" id="1293442"/>
    <lineage>
        <taxon>Bacteria</taxon>
        <taxon>Pseudomonadati</taxon>
        <taxon>Pseudomonadota</taxon>
        <taxon>Alphaproteobacteria</taxon>
        <taxon>Hyphomicrobiales</taxon>
        <taxon>Brucellaceae</taxon>
        <taxon>Falsochrobactrum</taxon>
    </lineage>
</organism>
<dbReference type="OrthoDB" id="9787225at2"/>
<dbReference type="InterPro" id="IPR038063">
    <property type="entry name" value="Transpep_catalytic_dom"/>
</dbReference>
<evidence type="ECO:0000256" key="2">
    <source>
        <dbReference type="ARBA" id="ARBA00005992"/>
    </source>
</evidence>
<gene>
    <name evidence="13" type="ORF">C7374_103231</name>
</gene>
<evidence type="ECO:0000256" key="6">
    <source>
        <dbReference type="ARBA" id="ARBA00022960"/>
    </source>
</evidence>
<dbReference type="InterPro" id="IPR005490">
    <property type="entry name" value="LD_TPept_cat_dom"/>
</dbReference>
<keyword evidence="11" id="KW-0732">Signal</keyword>
<dbReference type="UniPathway" id="UPA00219"/>
<feature type="active site" description="Proton donor/acceptor" evidence="9">
    <location>
        <position position="220"/>
    </location>
</feature>
<dbReference type="SUPFAM" id="SSF141523">
    <property type="entry name" value="L,D-transpeptidase catalytic domain-like"/>
    <property type="match status" value="1"/>
</dbReference>
<dbReference type="GO" id="GO:0071555">
    <property type="term" value="P:cell wall organization"/>
    <property type="evidence" value="ECO:0007669"/>
    <property type="project" value="UniProtKB-UniRule"/>
</dbReference>
<proteinExistence type="inferred from homology"/>
<comment type="caution">
    <text evidence="13">The sequence shown here is derived from an EMBL/GenBank/DDBJ whole genome shotgun (WGS) entry which is preliminary data.</text>
</comment>
<feature type="chain" id="PRO_5016602442" evidence="11">
    <location>
        <begin position="28"/>
        <end position="260"/>
    </location>
</feature>
<keyword evidence="13" id="KW-0449">Lipoprotein</keyword>
<evidence type="ECO:0000256" key="11">
    <source>
        <dbReference type="SAM" id="SignalP"/>
    </source>
</evidence>
<protein>
    <submittedName>
        <fullName evidence="13">Lipoprotein-anchoring transpeptidase ErfK/SrfK</fullName>
    </submittedName>
</protein>
<name>A0A364JWT2_9HYPH</name>